<evidence type="ECO:0000313" key="9">
    <source>
        <dbReference type="EMBL" id="MBH1928948.1"/>
    </source>
</evidence>
<dbReference type="InterPro" id="IPR001466">
    <property type="entry name" value="Beta-lactam-related"/>
</dbReference>
<feature type="chain" id="PRO_5019085649" description="Beta-lactamase" evidence="7">
    <location>
        <begin position="23"/>
        <end position="377"/>
    </location>
</feature>
<evidence type="ECO:0000256" key="3">
    <source>
        <dbReference type="ARBA" id="ARBA00012865"/>
    </source>
</evidence>
<dbReference type="RefSeq" id="WP_126532237.1">
    <property type="nucleotide sequence ID" value="NZ_JADULK010000002.1"/>
</dbReference>
<dbReference type="GO" id="GO:0046677">
    <property type="term" value="P:response to antibiotic"/>
    <property type="evidence" value="ECO:0007669"/>
    <property type="project" value="UniProtKB-UniRule"/>
</dbReference>
<sequence length="377" mass="41762">MLKKTLTLLPLCLALLPAFSHAVDKTDIDKIVQPLMEKYAVPGMTLAVSVDGKPQFYNYGVASKQSKQPVTQDTLFEIGSLSKTFTATLAAYAQHTGKIDWAQPASHYLPQLRGSAFDRVSLLNLATHTSGLPLFVPDEVTNEQQLMDYYRQWQPSHPIGSYRVYSNLGIGLLGMITANSLEQPFATAMEQRLLPALGMTHSYVNVPPAAQQDYAQGYNKDDKPVRVTPGPLDAESYGLKSSSSDLIRYLNANMGLVKVTPDWQQALDGVHRGYYRASEFTQDLMWESYPYPVKLETLLAGNNIKTIMDGMTAQAITPPQAPQQQAWYNKTGSTNGFATYAVFIPAQKTAVIMLANKNFPNDERVKAVYQIVQTLSH</sequence>
<keyword evidence="4 6" id="KW-0378">Hydrolase</keyword>
<dbReference type="AlphaFoldDB" id="A0A448SNM1"/>
<dbReference type="Proteomes" id="UP000624159">
    <property type="component" value="Unassembled WGS sequence"/>
</dbReference>
<dbReference type="InterPro" id="IPR001586">
    <property type="entry name" value="Beta-lactam_class-C_AS"/>
</dbReference>
<dbReference type="PANTHER" id="PTHR46825">
    <property type="entry name" value="D-ALANYL-D-ALANINE-CARBOXYPEPTIDASE/ENDOPEPTIDASE AMPH"/>
    <property type="match status" value="1"/>
</dbReference>
<keyword evidence="12" id="KW-1185">Reference proteome</keyword>
<dbReference type="SUPFAM" id="SSF56601">
    <property type="entry name" value="beta-lactamase/transpeptidase-like"/>
    <property type="match status" value="1"/>
</dbReference>
<keyword evidence="7" id="KW-0732">Signal</keyword>
<evidence type="ECO:0000313" key="11">
    <source>
        <dbReference type="Proteomes" id="UP000281904"/>
    </source>
</evidence>
<organism evidence="10 11">
    <name type="scientific">Serratia rubidaea</name>
    <name type="common">Serratia marinorubra</name>
    <dbReference type="NCBI Taxonomy" id="61652"/>
    <lineage>
        <taxon>Bacteria</taxon>
        <taxon>Pseudomonadati</taxon>
        <taxon>Pseudomonadota</taxon>
        <taxon>Gammaproteobacteria</taxon>
        <taxon>Enterobacterales</taxon>
        <taxon>Yersiniaceae</taxon>
        <taxon>Serratia</taxon>
    </lineage>
</organism>
<dbReference type="EMBL" id="JADULK010000002">
    <property type="protein sequence ID" value="MBH1928948.1"/>
    <property type="molecule type" value="Genomic_DNA"/>
</dbReference>
<evidence type="ECO:0000259" key="8">
    <source>
        <dbReference type="Pfam" id="PF00144"/>
    </source>
</evidence>
<dbReference type="Pfam" id="PF00144">
    <property type="entry name" value="Beta-lactamase"/>
    <property type="match status" value="1"/>
</dbReference>
<dbReference type="NCBIfam" id="NF033085">
    <property type="entry name" value="bla_class_C"/>
    <property type="match status" value="1"/>
</dbReference>
<evidence type="ECO:0000256" key="4">
    <source>
        <dbReference type="ARBA" id="ARBA00022801"/>
    </source>
</evidence>
<reference evidence="10 11" key="1">
    <citation type="submission" date="2018-12" db="EMBL/GenBank/DDBJ databases">
        <authorList>
            <consortium name="Pathogen Informatics"/>
        </authorList>
    </citation>
    <scope>NUCLEOTIDE SEQUENCE [LARGE SCALE GENOMIC DNA]</scope>
    <source>
        <strain evidence="10 11">NCTC10036</strain>
    </source>
</reference>
<name>A0A448SNM1_SERRU</name>
<dbReference type="InterPro" id="IPR012338">
    <property type="entry name" value="Beta-lactam/transpept-like"/>
</dbReference>
<feature type="domain" description="Beta-lactamase-related" evidence="8">
    <location>
        <begin position="28"/>
        <end position="374"/>
    </location>
</feature>
<reference evidence="9 12" key="2">
    <citation type="submission" date="2020-11" db="EMBL/GenBank/DDBJ databases">
        <title>Enhanced detection system for hospital associated transmission using whole genome sequencing surveillance.</title>
        <authorList>
            <person name="Harrison L.H."/>
            <person name="Van Tyne D."/>
            <person name="Marsh J.W."/>
            <person name="Griffith M.P."/>
            <person name="Snyder D.J."/>
            <person name="Cooper V.S."/>
            <person name="Mustapha M."/>
        </authorList>
    </citation>
    <scope>NUCLEOTIDE SEQUENCE [LARGE SCALE GENOMIC DNA]</scope>
    <source>
        <strain evidence="9 12">SER00230</strain>
    </source>
</reference>
<dbReference type="PROSITE" id="PS00336">
    <property type="entry name" value="BETA_LACTAMASE_C"/>
    <property type="match status" value="1"/>
</dbReference>
<dbReference type="Gene3D" id="3.40.710.10">
    <property type="entry name" value="DD-peptidase/beta-lactamase superfamily"/>
    <property type="match status" value="1"/>
</dbReference>
<comment type="catalytic activity">
    <reaction evidence="1 6">
        <text>a beta-lactam + H2O = a substituted beta-amino acid</text>
        <dbReference type="Rhea" id="RHEA:20401"/>
        <dbReference type="ChEBI" id="CHEBI:15377"/>
        <dbReference type="ChEBI" id="CHEBI:35627"/>
        <dbReference type="ChEBI" id="CHEBI:140347"/>
        <dbReference type="EC" id="3.5.2.6"/>
    </reaction>
</comment>
<protein>
    <recommendedName>
        <fullName evidence="3 6">Beta-lactamase</fullName>
        <ecNumber evidence="3 6">3.5.2.6</ecNumber>
    </recommendedName>
</protein>
<dbReference type="InterPro" id="IPR050491">
    <property type="entry name" value="AmpC-like"/>
</dbReference>
<dbReference type="InterPro" id="IPR058136">
    <property type="entry name" value="AmpC"/>
</dbReference>
<dbReference type="EMBL" id="LR134493">
    <property type="protein sequence ID" value="VEI69328.1"/>
    <property type="molecule type" value="Genomic_DNA"/>
</dbReference>
<dbReference type="Proteomes" id="UP000281904">
    <property type="component" value="Chromosome"/>
</dbReference>
<evidence type="ECO:0000313" key="12">
    <source>
        <dbReference type="Proteomes" id="UP000624159"/>
    </source>
</evidence>
<dbReference type="EC" id="3.5.2.6" evidence="3 6"/>
<keyword evidence="5 6" id="KW-0046">Antibiotic resistance</keyword>
<proteinExistence type="inferred from homology"/>
<feature type="signal peptide" evidence="7">
    <location>
        <begin position="1"/>
        <end position="22"/>
    </location>
</feature>
<evidence type="ECO:0000256" key="2">
    <source>
        <dbReference type="ARBA" id="ARBA00007840"/>
    </source>
</evidence>
<accession>A0A448SNM1</accession>
<dbReference type="GO" id="GO:0017001">
    <property type="term" value="P:antibiotic catabolic process"/>
    <property type="evidence" value="ECO:0007669"/>
    <property type="project" value="InterPro"/>
</dbReference>
<dbReference type="PANTHER" id="PTHR46825:SF8">
    <property type="entry name" value="BETA-LACTAMASE-RELATED"/>
    <property type="match status" value="1"/>
</dbReference>
<gene>
    <name evidence="10" type="primary">ampC</name>
    <name evidence="9" type="ORF">I5U13_04600</name>
    <name evidence="10" type="ORF">NCTC10036_03615</name>
</gene>
<evidence type="ECO:0000256" key="7">
    <source>
        <dbReference type="SAM" id="SignalP"/>
    </source>
</evidence>
<comment type="similarity">
    <text evidence="2 6">Belongs to the class-C beta-lactamase family.</text>
</comment>
<evidence type="ECO:0000256" key="6">
    <source>
        <dbReference type="RuleBase" id="RU361140"/>
    </source>
</evidence>
<dbReference type="GO" id="GO:0030288">
    <property type="term" value="C:outer membrane-bounded periplasmic space"/>
    <property type="evidence" value="ECO:0007669"/>
    <property type="project" value="InterPro"/>
</dbReference>
<dbReference type="GO" id="GO:0008800">
    <property type="term" value="F:beta-lactamase activity"/>
    <property type="evidence" value="ECO:0007669"/>
    <property type="project" value="UniProtKB-UniRule"/>
</dbReference>
<evidence type="ECO:0000256" key="5">
    <source>
        <dbReference type="ARBA" id="ARBA00023251"/>
    </source>
</evidence>
<evidence type="ECO:0000256" key="1">
    <source>
        <dbReference type="ARBA" id="ARBA00001526"/>
    </source>
</evidence>
<evidence type="ECO:0000313" key="10">
    <source>
        <dbReference type="EMBL" id="VEI69328.1"/>
    </source>
</evidence>